<proteinExistence type="predicted"/>
<evidence type="ECO:0000313" key="1">
    <source>
        <dbReference type="EMBL" id="TQR88500.1"/>
    </source>
</evidence>
<dbReference type="AlphaFoldDB" id="A0A544W8C5"/>
<dbReference type="Proteomes" id="UP000315759">
    <property type="component" value="Unassembled WGS sequence"/>
</dbReference>
<evidence type="ECO:0000313" key="2">
    <source>
        <dbReference type="Proteomes" id="UP000315759"/>
    </source>
</evidence>
<protein>
    <submittedName>
        <fullName evidence="1">Uncharacterized protein</fullName>
    </submittedName>
</protein>
<keyword evidence="2" id="KW-1185">Reference proteome</keyword>
<comment type="caution">
    <text evidence="1">The sequence shown here is derived from an EMBL/GenBank/DDBJ whole genome shotgun (WGS) entry which is preliminary data.</text>
</comment>
<gene>
    <name evidence="1" type="ORF">D8S82_00380</name>
</gene>
<sequence>MVEQPSDPELLRQLDDARTSGGTVEAVLRLERQPGERPVPSAVRDQADRAIRRATEACGETPADVHVMENMATAYVAGTERFLRELMAQPEVASAVANERPAEA</sequence>
<accession>A0A544W8C5</accession>
<dbReference type="EMBL" id="VIFX01000001">
    <property type="protein sequence ID" value="TQR88500.1"/>
    <property type="molecule type" value="Genomic_DNA"/>
</dbReference>
<organism evidence="1 2">
    <name type="scientific">Mycolicibacterium hodleri</name>
    <dbReference type="NCBI Taxonomy" id="49897"/>
    <lineage>
        <taxon>Bacteria</taxon>
        <taxon>Bacillati</taxon>
        <taxon>Actinomycetota</taxon>
        <taxon>Actinomycetes</taxon>
        <taxon>Mycobacteriales</taxon>
        <taxon>Mycobacteriaceae</taxon>
        <taxon>Mycolicibacterium</taxon>
    </lineage>
</organism>
<name>A0A544W8C5_9MYCO</name>
<reference evidence="1 2" key="1">
    <citation type="submission" date="2018-10" db="EMBL/GenBank/DDBJ databases">
        <title>Draft genome of Mycobacterium hodleri strain B.</title>
        <authorList>
            <person name="Amande T.J."/>
            <person name="Mcgenity T.J."/>
        </authorList>
    </citation>
    <scope>NUCLEOTIDE SEQUENCE [LARGE SCALE GENOMIC DNA]</scope>
    <source>
        <strain evidence="1 2">B</strain>
    </source>
</reference>